<evidence type="ECO:0000256" key="12">
    <source>
        <dbReference type="ARBA" id="ARBA00022932"/>
    </source>
</evidence>
<dbReference type="InterPro" id="IPR013520">
    <property type="entry name" value="Ribonucl_H"/>
</dbReference>
<evidence type="ECO:0000256" key="10">
    <source>
        <dbReference type="ARBA" id="ARBA00022839"/>
    </source>
</evidence>
<dbReference type="SMART" id="SM00479">
    <property type="entry name" value="EXOIII"/>
    <property type="match status" value="1"/>
</dbReference>
<dbReference type="GO" id="GO:0008408">
    <property type="term" value="F:3'-5' exonuclease activity"/>
    <property type="evidence" value="ECO:0007669"/>
    <property type="project" value="TreeGrafter"/>
</dbReference>
<keyword evidence="8 19" id="KW-0479">Metal-binding</keyword>
<comment type="subunit">
    <text evidence="15 20">DNA polymerase III contains a core (composed of alpha, epsilon and theta chains) that associates with a tau subunit. This core dimerizes to form the POLIII' complex. PolIII' associates with the gamma complex (composed of gamma, delta, delta', psi and chi chains) and with the beta chain to form the complete DNA polymerase III complex.</text>
</comment>
<dbReference type="EMBL" id="PDZR01000016">
    <property type="protein sequence ID" value="PNG25397.1"/>
    <property type="molecule type" value="Genomic_DNA"/>
</dbReference>
<keyword evidence="10 20" id="KW-0269">Exonuclease</keyword>
<comment type="function">
    <text evidence="14 20">DNA polymerase III is a complex, multichain enzyme responsible for most of the replicative synthesis in bacteria. The epsilon subunit contain the editing function and is a proofreading 3'-5' exonuclease.</text>
</comment>
<evidence type="ECO:0000259" key="21">
    <source>
        <dbReference type="SMART" id="SM00479"/>
    </source>
</evidence>
<keyword evidence="9 20" id="KW-0378">Hydrolase</keyword>
<feature type="binding site" evidence="19">
    <location>
        <position position="9"/>
    </location>
    <ligand>
        <name>a divalent metal cation</name>
        <dbReference type="ChEBI" id="CHEBI:60240"/>
        <label>1</label>
        <note>catalytic</note>
    </ligand>
</feature>
<feature type="binding site" evidence="18">
    <location>
        <position position="52"/>
    </location>
    <ligand>
        <name>substrate</name>
    </ligand>
</feature>
<dbReference type="GO" id="GO:0003677">
    <property type="term" value="F:DNA binding"/>
    <property type="evidence" value="ECO:0007669"/>
    <property type="project" value="InterPro"/>
</dbReference>
<feature type="binding site" evidence="19">
    <location>
        <position position="155"/>
    </location>
    <ligand>
        <name>a divalent metal cation</name>
        <dbReference type="ChEBI" id="CHEBI:60240"/>
        <label>1</label>
        <note>catalytic</note>
    </ligand>
</feature>
<comment type="catalytic activity">
    <reaction evidence="16 20">
        <text>DNA(n) + a 2'-deoxyribonucleoside 5'-triphosphate = DNA(n+1) + diphosphate</text>
        <dbReference type="Rhea" id="RHEA:22508"/>
        <dbReference type="Rhea" id="RHEA-COMP:17339"/>
        <dbReference type="Rhea" id="RHEA-COMP:17340"/>
        <dbReference type="ChEBI" id="CHEBI:33019"/>
        <dbReference type="ChEBI" id="CHEBI:61560"/>
        <dbReference type="ChEBI" id="CHEBI:173112"/>
        <dbReference type="EC" id="2.7.7.7"/>
    </reaction>
</comment>
<evidence type="ECO:0000256" key="13">
    <source>
        <dbReference type="ARBA" id="ARBA00023211"/>
    </source>
</evidence>
<keyword evidence="5 20" id="KW-0548">Nucleotidyltransferase</keyword>
<dbReference type="Proteomes" id="UP000236286">
    <property type="component" value="Unassembled WGS sequence"/>
</dbReference>
<keyword evidence="13 19" id="KW-0464">Manganese</keyword>
<dbReference type="RefSeq" id="WP_102844324.1">
    <property type="nucleotide sequence ID" value="NZ_PDZR01000016.1"/>
</dbReference>
<dbReference type="FunFam" id="3.30.420.10:FF:000012">
    <property type="entry name" value="DNA polymerase III subunit epsilon"/>
    <property type="match status" value="1"/>
</dbReference>
<evidence type="ECO:0000256" key="1">
    <source>
        <dbReference type="ARBA" id="ARBA00001936"/>
    </source>
</evidence>
<keyword evidence="6 20" id="KW-0235">DNA replication</keyword>
<evidence type="ECO:0000313" key="22">
    <source>
        <dbReference type="EMBL" id="PNG25397.1"/>
    </source>
</evidence>
<comment type="caution">
    <text evidence="22">The sequence shown here is derived from an EMBL/GenBank/DDBJ whole genome shotgun (WGS) entry which is preliminary data.</text>
</comment>
<dbReference type="GO" id="GO:0005829">
    <property type="term" value="C:cytosol"/>
    <property type="evidence" value="ECO:0007669"/>
    <property type="project" value="TreeGrafter"/>
</dbReference>
<organism evidence="22 23">
    <name type="scientific">Methylocella silvestris</name>
    <dbReference type="NCBI Taxonomy" id="199596"/>
    <lineage>
        <taxon>Bacteria</taxon>
        <taxon>Pseudomonadati</taxon>
        <taxon>Pseudomonadota</taxon>
        <taxon>Alphaproteobacteria</taxon>
        <taxon>Hyphomicrobiales</taxon>
        <taxon>Beijerinckiaceae</taxon>
        <taxon>Methylocella</taxon>
    </lineage>
</organism>
<dbReference type="Pfam" id="PF00929">
    <property type="entry name" value="RNase_T"/>
    <property type="match status" value="1"/>
</dbReference>
<dbReference type="NCBIfam" id="NF004316">
    <property type="entry name" value="PRK05711.1"/>
    <property type="match status" value="1"/>
</dbReference>
<keyword evidence="7 20" id="KW-0540">Nuclease</keyword>
<evidence type="ECO:0000256" key="7">
    <source>
        <dbReference type="ARBA" id="ARBA00022722"/>
    </source>
</evidence>
<dbReference type="SUPFAM" id="SSF53098">
    <property type="entry name" value="Ribonuclease H-like"/>
    <property type="match status" value="1"/>
</dbReference>
<dbReference type="CDD" id="cd06131">
    <property type="entry name" value="DNA_pol_III_epsilon_Ecoli_like"/>
    <property type="match status" value="1"/>
</dbReference>
<dbReference type="OrthoDB" id="9804290at2"/>
<dbReference type="GO" id="GO:0045004">
    <property type="term" value="P:DNA replication proofreading"/>
    <property type="evidence" value="ECO:0007669"/>
    <property type="project" value="TreeGrafter"/>
</dbReference>
<evidence type="ECO:0000256" key="18">
    <source>
        <dbReference type="PIRSR" id="PIRSR606309-2"/>
    </source>
</evidence>
<evidence type="ECO:0000256" key="8">
    <source>
        <dbReference type="ARBA" id="ARBA00022723"/>
    </source>
</evidence>
<dbReference type="AlphaFoldDB" id="A0A2J7TF43"/>
<feature type="binding site" evidence="18">
    <location>
        <position position="9"/>
    </location>
    <ligand>
        <name>substrate</name>
    </ligand>
</feature>
<feature type="binding site" evidence="18">
    <location>
        <position position="155"/>
    </location>
    <ligand>
        <name>substrate</name>
    </ligand>
</feature>
<reference evidence="22 23" key="1">
    <citation type="submission" date="2017-10" db="EMBL/GenBank/DDBJ databases">
        <title>Genome announcement of Methylocella silvestris TVC from permafrost.</title>
        <authorList>
            <person name="Wang J."/>
            <person name="Geng K."/>
            <person name="Ul-Haque F."/>
            <person name="Crombie A.T."/>
            <person name="Street L.E."/>
            <person name="Wookey P.A."/>
            <person name="Murrell J.C."/>
            <person name="Pratscher J."/>
        </authorList>
    </citation>
    <scope>NUCLEOTIDE SEQUENCE [LARGE SCALE GENOMIC DNA]</scope>
    <source>
        <strain evidence="22 23">TVC</strain>
    </source>
</reference>
<evidence type="ECO:0000256" key="9">
    <source>
        <dbReference type="ARBA" id="ARBA00022801"/>
    </source>
</evidence>
<evidence type="ECO:0000313" key="23">
    <source>
        <dbReference type="Proteomes" id="UP000236286"/>
    </source>
</evidence>
<dbReference type="InterPro" id="IPR012337">
    <property type="entry name" value="RNaseH-like_sf"/>
</dbReference>
<evidence type="ECO:0000256" key="17">
    <source>
        <dbReference type="PIRSR" id="PIRSR606309-1"/>
    </source>
</evidence>
<keyword evidence="4 20" id="KW-0808">Transferase</keyword>
<evidence type="ECO:0000256" key="15">
    <source>
        <dbReference type="ARBA" id="ARBA00026073"/>
    </source>
</evidence>
<evidence type="ECO:0000256" key="11">
    <source>
        <dbReference type="ARBA" id="ARBA00022842"/>
    </source>
</evidence>
<dbReference type="InterPro" id="IPR036397">
    <property type="entry name" value="RNaseH_sf"/>
</dbReference>
<gene>
    <name evidence="20 22" type="primary">dnaQ</name>
    <name evidence="22" type="ORF">CR492_13800</name>
</gene>
<evidence type="ECO:0000256" key="20">
    <source>
        <dbReference type="RuleBase" id="RU364087"/>
    </source>
</evidence>
<feature type="domain" description="Exonuclease" evidence="21">
    <location>
        <begin position="2"/>
        <end position="172"/>
    </location>
</feature>
<dbReference type="InterPro" id="IPR006309">
    <property type="entry name" value="DnaQ_proteo"/>
</dbReference>
<dbReference type="NCBIfam" id="TIGR01406">
    <property type="entry name" value="dnaQ_proteo"/>
    <property type="match status" value="1"/>
</dbReference>
<comment type="cofactor">
    <cofactor evidence="1 20">
        <name>Mn(2+)</name>
        <dbReference type="ChEBI" id="CHEBI:29035"/>
    </cofactor>
</comment>
<accession>A0A2J7TF43</accession>
<feature type="binding site" evidence="18">
    <location>
        <position position="7"/>
    </location>
    <ligand>
        <name>substrate</name>
    </ligand>
</feature>
<feature type="binding site" evidence="18">
    <location>
        <position position="57"/>
    </location>
    <ligand>
        <name>substrate</name>
    </ligand>
</feature>
<name>A0A2J7TF43_METSI</name>
<sequence length="235" mass="25509">MREIVLDTETTGLDPKQGHRIVEIGAVELLNSIPTGQSFHVYIHPERDMPDEAFRVHGISLEFLTGKPLFAEIVPALVDFLGEAKIIAHNAEFDFRFLNAEFLRAEATPLAWERVVDTLALARRRFPGASNSLDALCARFGVDTSRRVKHGALLDAEILAEVYAELCGGRQAALVFGGGLGSDAAAEAALLRERPEPLAPKLSPEERAAHAAFTATLGEKAIWQIHALLPADAAE</sequence>
<dbReference type="Gene3D" id="3.30.420.10">
    <property type="entry name" value="Ribonuclease H-like superfamily/Ribonuclease H"/>
    <property type="match status" value="1"/>
</dbReference>
<feature type="active site" description="Proton acceptor" evidence="17">
    <location>
        <position position="150"/>
    </location>
</feature>
<proteinExistence type="predicted"/>
<evidence type="ECO:0000256" key="5">
    <source>
        <dbReference type="ARBA" id="ARBA00022695"/>
    </source>
</evidence>
<keyword evidence="11 19" id="KW-0460">Magnesium</keyword>
<dbReference type="PANTHER" id="PTHR30231">
    <property type="entry name" value="DNA POLYMERASE III SUBUNIT EPSILON"/>
    <property type="match status" value="1"/>
</dbReference>
<evidence type="ECO:0000256" key="2">
    <source>
        <dbReference type="ARBA" id="ARBA00012417"/>
    </source>
</evidence>
<evidence type="ECO:0000256" key="4">
    <source>
        <dbReference type="ARBA" id="ARBA00022679"/>
    </source>
</evidence>
<evidence type="ECO:0000256" key="6">
    <source>
        <dbReference type="ARBA" id="ARBA00022705"/>
    </source>
</evidence>
<comment type="cofactor">
    <cofactor evidence="19">
        <name>Mg(2+)</name>
        <dbReference type="ChEBI" id="CHEBI:18420"/>
    </cofactor>
    <cofactor evidence="19">
        <name>Mn(2+)</name>
        <dbReference type="ChEBI" id="CHEBI:29035"/>
    </cofactor>
    <text evidence="19">Binds 2 divalent metal cations. Magnesium or manganese.</text>
</comment>
<dbReference type="GO" id="GO:0046872">
    <property type="term" value="F:metal ion binding"/>
    <property type="evidence" value="ECO:0007669"/>
    <property type="project" value="UniProtKB-KW"/>
</dbReference>
<dbReference type="EC" id="2.7.7.7" evidence="2 20"/>
<dbReference type="GO" id="GO:0003887">
    <property type="term" value="F:DNA-directed DNA polymerase activity"/>
    <property type="evidence" value="ECO:0007669"/>
    <property type="project" value="UniProtKB-KW"/>
</dbReference>
<evidence type="ECO:0000256" key="19">
    <source>
        <dbReference type="PIRSR" id="PIRSR606309-3"/>
    </source>
</evidence>
<keyword evidence="12 20" id="KW-0239">DNA-directed DNA polymerase</keyword>
<protein>
    <recommendedName>
        <fullName evidence="3 20">DNA polymerase III subunit epsilon</fullName>
        <ecNumber evidence="2 20">2.7.7.7</ecNumber>
    </recommendedName>
</protein>
<evidence type="ECO:0000256" key="14">
    <source>
        <dbReference type="ARBA" id="ARBA00025483"/>
    </source>
</evidence>
<dbReference type="InterPro" id="IPR006054">
    <property type="entry name" value="DnaQ"/>
</dbReference>
<evidence type="ECO:0000256" key="16">
    <source>
        <dbReference type="ARBA" id="ARBA00049244"/>
    </source>
</evidence>
<dbReference type="NCBIfam" id="TIGR00573">
    <property type="entry name" value="dnaq"/>
    <property type="match status" value="1"/>
</dbReference>
<feature type="binding site" evidence="19">
    <location>
        <position position="7"/>
    </location>
    <ligand>
        <name>a divalent metal cation</name>
        <dbReference type="ChEBI" id="CHEBI:60240"/>
        <label>1</label>
        <note>catalytic</note>
    </ligand>
</feature>
<dbReference type="PANTHER" id="PTHR30231:SF41">
    <property type="entry name" value="DNA POLYMERASE III SUBUNIT EPSILON"/>
    <property type="match status" value="1"/>
</dbReference>
<evidence type="ECO:0000256" key="3">
    <source>
        <dbReference type="ARBA" id="ARBA00020352"/>
    </source>
</evidence>